<reference evidence="1" key="1">
    <citation type="submission" date="2023-04" db="EMBL/GenBank/DDBJ databases">
        <title>Draft Genome sequencing of Naganishia species isolated from polar environments using Oxford Nanopore Technology.</title>
        <authorList>
            <person name="Leo P."/>
            <person name="Venkateswaran K."/>
        </authorList>
    </citation>
    <scope>NUCLEOTIDE SEQUENCE</scope>
    <source>
        <strain evidence="1">MNA-CCFEE 5262</strain>
    </source>
</reference>
<accession>A0ACC2WC63</accession>
<dbReference type="EMBL" id="JASBWS010000030">
    <property type="protein sequence ID" value="KAJ9108676.1"/>
    <property type="molecule type" value="Genomic_DNA"/>
</dbReference>
<proteinExistence type="predicted"/>
<name>A0ACC2WC63_9TREE</name>
<evidence type="ECO:0000313" key="2">
    <source>
        <dbReference type="Proteomes" id="UP001230649"/>
    </source>
</evidence>
<evidence type="ECO:0000313" key="1">
    <source>
        <dbReference type="EMBL" id="KAJ9108676.1"/>
    </source>
</evidence>
<organism evidence="1 2">
    <name type="scientific">Naganishia adeliensis</name>
    <dbReference type="NCBI Taxonomy" id="92952"/>
    <lineage>
        <taxon>Eukaryota</taxon>
        <taxon>Fungi</taxon>
        <taxon>Dikarya</taxon>
        <taxon>Basidiomycota</taxon>
        <taxon>Agaricomycotina</taxon>
        <taxon>Tremellomycetes</taxon>
        <taxon>Filobasidiales</taxon>
        <taxon>Filobasidiaceae</taxon>
        <taxon>Naganishia</taxon>
    </lineage>
</organism>
<dbReference type="Proteomes" id="UP001230649">
    <property type="component" value="Unassembled WGS sequence"/>
</dbReference>
<sequence>MANSTLKGALAIHGGNPQFLIEKVIRARIYDSIYWKEQCFALTGKSPFTPPQSLLIWNPRLSAETIIDKALELTSIGGVYGGNQKPTEFLSLALKLLVLQPEKAILLEYLKAEEFKYLRALTAFYIRLTFRSIDVYETLEPLLSDYRKLRVRNVAGYALTYMDEFVDDLLTKERVCDVILPRLTKREVLEDTEGLKKRKSTLVRSPSMRNTWSRTDVRPIGIRNERPGRGRRVHVPAQTSTFHIRITRLPIPFPIPLAIKITTLHVALTVTITLTLPGAYQAWITLAVPLAFAV</sequence>
<protein>
    <submittedName>
        <fullName evidence="1">Uncharacterized protein</fullName>
    </submittedName>
</protein>
<gene>
    <name evidence="1" type="ORF">QFC20_003375</name>
</gene>
<keyword evidence="2" id="KW-1185">Reference proteome</keyword>
<comment type="caution">
    <text evidence="1">The sequence shown here is derived from an EMBL/GenBank/DDBJ whole genome shotgun (WGS) entry which is preliminary data.</text>
</comment>